<evidence type="ECO:0000313" key="1">
    <source>
        <dbReference type="EMBL" id="VFU38389.1"/>
    </source>
</evidence>
<proteinExistence type="predicted"/>
<dbReference type="EMBL" id="CAADRP010001402">
    <property type="protein sequence ID" value="VFU38389.1"/>
    <property type="molecule type" value="Genomic_DNA"/>
</dbReference>
<protein>
    <submittedName>
        <fullName evidence="1">Uncharacterized protein</fullName>
    </submittedName>
</protein>
<dbReference type="AlphaFoldDB" id="A0A6N2LC93"/>
<accession>A0A6N2LC93</accession>
<reference evidence="1" key="1">
    <citation type="submission" date="2019-03" db="EMBL/GenBank/DDBJ databases">
        <authorList>
            <person name="Mank J."/>
            <person name="Almeida P."/>
        </authorList>
    </citation>
    <scope>NUCLEOTIDE SEQUENCE</scope>
    <source>
        <strain evidence="1">78183</strain>
    </source>
</reference>
<organism evidence="1">
    <name type="scientific">Salix viminalis</name>
    <name type="common">Common osier</name>
    <name type="synonym">Basket willow</name>
    <dbReference type="NCBI Taxonomy" id="40686"/>
    <lineage>
        <taxon>Eukaryota</taxon>
        <taxon>Viridiplantae</taxon>
        <taxon>Streptophyta</taxon>
        <taxon>Embryophyta</taxon>
        <taxon>Tracheophyta</taxon>
        <taxon>Spermatophyta</taxon>
        <taxon>Magnoliopsida</taxon>
        <taxon>eudicotyledons</taxon>
        <taxon>Gunneridae</taxon>
        <taxon>Pentapetalae</taxon>
        <taxon>rosids</taxon>
        <taxon>fabids</taxon>
        <taxon>Malpighiales</taxon>
        <taxon>Salicaceae</taxon>
        <taxon>Saliceae</taxon>
        <taxon>Salix</taxon>
    </lineage>
</organism>
<sequence length="115" mass="12781">MEVAILTRQQQQHGTAKLMITWSESRSSQTQQLHMVSSTLPLAETRTPLRPLAREFQKLGDPGECSLYELDTLAGIAAASAAAFWCICCLSPLFKDLLKPNNVADLVRLLWMIHG</sequence>
<name>A0A6N2LC93_SALVM</name>
<gene>
    <name evidence="1" type="ORF">SVIM_LOCUS209046</name>
</gene>